<protein>
    <submittedName>
        <fullName evidence="6">SNI2 protein</fullName>
    </submittedName>
</protein>
<name>A0A3N2PMN1_SODAK</name>
<proteinExistence type="inferred from homology"/>
<dbReference type="SUPFAM" id="SSF51004">
    <property type="entry name" value="C-terminal (heme d1) domain of cytochrome cd1-nitrite reductase"/>
    <property type="match status" value="1"/>
</dbReference>
<accession>A0A3N2PMN1</accession>
<dbReference type="Pfam" id="PF08596">
    <property type="entry name" value="Lgl_C"/>
    <property type="match status" value="1"/>
</dbReference>
<evidence type="ECO:0000256" key="4">
    <source>
        <dbReference type="SAM" id="MobiDB-lite"/>
    </source>
</evidence>
<dbReference type="GO" id="GO:0006893">
    <property type="term" value="P:Golgi to plasma membrane transport"/>
    <property type="evidence" value="ECO:0007669"/>
    <property type="project" value="TreeGrafter"/>
</dbReference>
<evidence type="ECO:0000256" key="1">
    <source>
        <dbReference type="ARBA" id="ARBA00008070"/>
    </source>
</evidence>
<feature type="repeat" description="WD" evidence="3">
    <location>
        <begin position="242"/>
        <end position="271"/>
    </location>
</feature>
<dbReference type="GO" id="GO:0005737">
    <property type="term" value="C:cytoplasm"/>
    <property type="evidence" value="ECO:0007669"/>
    <property type="project" value="TreeGrafter"/>
</dbReference>
<dbReference type="GO" id="GO:0019905">
    <property type="term" value="F:syntaxin binding"/>
    <property type="evidence" value="ECO:0007669"/>
    <property type="project" value="TreeGrafter"/>
</dbReference>
<evidence type="ECO:0000256" key="3">
    <source>
        <dbReference type="PROSITE-ProRule" id="PRU00221"/>
    </source>
</evidence>
<keyword evidence="2" id="KW-0268">Exocytosis</keyword>
<dbReference type="STRING" id="1314773.A0A3N2PMN1"/>
<sequence>MASAFLRGKQAGMQHDLSAAIVPELFAPDDQARYGINSQISCLAYDPIQSLLAIGTNESQFGPGKVFVFGHTRVSKTLEPQRPTSFRALRFAANRLVTLDVKNDLAIWDLDSGDRIAGQIITGSVVSLVTDPLLDWAFLGLASGEVLAYDLDRERIATTFRLPSFWREHDPSARAVTLVCMALHPTDIGKLLIGYSTGAVIYSFKQNVPTKFFEYVLPPGAPGGAGAGVDSVRKPRLTHALWHPSGTFVLTAHDDGSLAFWDPKEGKLLSARTLDSTSIHKPGPNRASAALNEPYARIAWCCKANSDDTGLLVAGGQSPDSPQKGLTFIDFGPTPIYATSSWQVLQDHFEGKRQSILPTPPGAQVIDFLLIPRTSPHYAGAHDPIAVMSLLTSGELITMSFPSGYPISPTNQLHPSASFVHPYVTRFNVQTVDRGRWLGMTETRNQGEPILKGGALANRPSKKYQGRSILQVAHGDGTVRIWDAGHADEIENPLVLQVDVARAVGRFDNVQVTAMHMAPSTGEFAAGTRTGEVVMYRWGVNRSHGRDQSEPLPPNPGGLTDIRSRAEPSLKEGLQPLSLYEMAQGPITALCVSDVGFIAVGSEGGFFSIIDLRGPAIIFKAPISEFAKQEKRSSFLKSSSSSSGPKEWPVAVEFSVMTLEGDGYSSICCFVGTNLGRVATFKLLPANNGYTAHYGGVQQFDGKVVSLCPIMTDTGKPALATGPIVAGLREGRQVHGVLVVVTQSEIRIFKPATGKGASKSFDDALCDAATVTESELQGFAIVGVFGDRTARAFSIPGLKGLSRVALRMLDPTRTTNAVVTQTGGIFGWTGPSEIAMLSAWGTGKPLPPSLDVMINPDLAPPVRPTISNIQWLSGTQYVSPTDLDLLIAPERPPSKRMVAAAAAEQRAARSGGSGAAAGSSRGAPSNEGWGDYLTRQLNERAEKLNIVGDSMENLQNQSQGWAQDVNKFVSQQKRNLVLGSIKGKFL</sequence>
<evidence type="ECO:0000259" key="5">
    <source>
        <dbReference type="Pfam" id="PF08596"/>
    </source>
</evidence>
<dbReference type="PROSITE" id="PS50082">
    <property type="entry name" value="WD_REPEATS_2"/>
    <property type="match status" value="1"/>
</dbReference>
<dbReference type="AlphaFoldDB" id="A0A3N2PMN1"/>
<gene>
    <name evidence="6" type="ORF">SODALDRAFT_328158</name>
</gene>
<reference evidence="6 7" key="1">
    <citation type="journal article" date="2018" name="Mol. Ecol.">
        <title>The obligate alkalophilic soda-lake fungus Sodiomyces alkalinus has shifted to a protein diet.</title>
        <authorList>
            <person name="Grum-Grzhimaylo A.A."/>
            <person name="Falkoski D.L."/>
            <person name="van den Heuvel J."/>
            <person name="Valero-Jimenez C.A."/>
            <person name="Min B."/>
            <person name="Choi I.G."/>
            <person name="Lipzen A."/>
            <person name="Daum C.G."/>
            <person name="Aanen D.K."/>
            <person name="Tsang A."/>
            <person name="Henrissat B."/>
            <person name="Bilanenko E.N."/>
            <person name="de Vries R.P."/>
            <person name="van Kan J.A.L."/>
            <person name="Grigoriev I.V."/>
            <person name="Debets A.J.M."/>
        </authorList>
    </citation>
    <scope>NUCLEOTIDE SEQUENCE [LARGE SCALE GENOMIC DNA]</scope>
    <source>
        <strain evidence="6 7">F11</strain>
    </source>
</reference>
<dbReference type="SUPFAM" id="SSF50978">
    <property type="entry name" value="WD40 repeat-like"/>
    <property type="match status" value="1"/>
</dbReference>
<dbReference type="GO" id="GO:0005886">
    <property type="term" value="C:plasma membrane"/>
    <property type="evidence" value="ECO:0007669"/>
    <property type="project" value="TreeGrafter"/>
</dbReference>
<keyword evidence="7" id="KW-1185">Reference proteome</keyword>
<dbReference type="GeneID" id="39579091"/>
<dbReference type="InterPro" id="IPR015943">
    <property type="entry name" value="WD40/YVTN_repeat-like_dom_sf"/>
</dbReference>
<evidence type="ECO:0000256" key="2">
    <source>
        <dbReference type="ARBA" id="ARBA00022483"/>
    </source>
</evidence>
<dbReference type="InterPro" id="IPR013905">
    <property type="entry name" value="Lgl_C_dom"/>
</dbReference>
<organism evidence="6 7">
    <name type="scientific">Sodiomyces alkalinus (strain CBS 110278 / VKM F-3762 / F11)</name>
    <name type="common">Alkaliphilic filamentous fungus</name>
    <dbReference type="NCBI Taxonomy" id="1314773"/>
    <lineage>
        <taxon>Eukaryota</taxon>
        <taxon>Fungi</taxon>
        <taxon>Dikarya</taxon>
        <taxon>Ascomycota</taxon>
        <taxon>Pezizomycotina</taxon>
        <taxon>Sordariomycetes</taxon>
        <taxon>Hypocreomycetidae</taxon>
        <taxon>Glomerellales</taxon>
        <taxon>Plectosphaerellaceae</taxon>
        <taxon>Sodiomyces</taxon>
    </lineage>
</organism>
<dbReference type="GO" id="GO:0006887">
    <property type="term" value="P:exocytosis"/>
    <property type="evidence" value="ECO:0007669"/>
    <property type="project" value="UniProtKB-KW"/>
</dbReference>
<feature type="region of interest" description="Disordered" evidence="4">
    <location>
        <begin position="900"/>
        <end position="931"/>
    </location>
</feature>
<dbReference type="PANTHER" id="PTHR10241">
    <property type="entry name" value="LETHAL 2 GIANT LARVAE PROTEIN"/>
    <property type="match status" value="1"/>
</dbReference>
<evidence type="ECO:0000313" key="7">
    <source>
        <dbReference type="Proteomes" id="UP000272025"/>
    </source>
</evidence>
<comment type="similarity">
    <text evidence="1">Belongs to the WD repeat L(2)GL family.</text>
</comment>
<feature type="domain" description="Lethal giant larvae (Lgl)-like C-terminal" evidence="5">
    <location>
        <begin position="509"/>
        <end position="895"/>
    </location>
</feature>
<evidence type="ECO:0000313" key="6">
    <source>
        <dbReference type="EMBL" id="ROT35773.1"/>
    </source>
</evidence>
<dbReference type="Gene3D" id="2.130.10.10">
    <property type="entry name" value="YVTN repeat-like/Quinoprotein amine dehydrogenase"/>
    <property type="match status" value="2"/>
</dbReference>
<keyword evidence="3" id="KW-0853">WD repeat</keyword>
<dbReference type="InterPro" id="IPR001680">
    <property type="entry name" value="WD40_rpt"/>
</dbReference>
<dbReference type="PANTHER" id="PTHR10241:SF25">
    <property type="entry name" value="TOMOSYN, ISOFORM C"/>
    <property type="match status" value="1"/>
</dbReference>
<dbReference type="RefSeq" id="XP_028463579.1">
    <property type="nucleotide sequence ID" value="XM_028610613.1"/>
</dbReference>
<dbReference type="SMART" id="SM00320">
    <property type="entry name" value="WD40"/>
    <property type="match status" value="3"/>
</dbReference>
<dbReference type="InterPro" id="IPR011048">
    <property type="entry name" value="Haem_d1_sf"/>
</dbReference>
<dbReference type="EMBL" id="ML119060">
    <property type="protein sequence ID" value="ROT35773.1"/>
    <property type="molecule type" value="Genomic_DNA"/>
</dbReference>
<dbReference type="OrthoDB" id="19944at2759"/>
<dbReference type="Proteomes" id="UP000272025">
    <property type="component" value="Unassembled WGS sequence"/>
</dbReference>
<dbReference type="InterPro" id="IPR036322">
    <property type="entry name" value="WD40_repeat_dom_sf"/>
</dbReference>
<dbReference type="CDD" id="cd15873">
    <property type="entry name" value="R-SNARE_STXBP5_6"/>
    <property type="match status" value="1"/>
</dbReference>
<dbReference type="GO" id="GO:0005096">
    <property type="term" value="F:GTPase activator activity"/>
    <property type="evidence" value="ECO:0007669"/>
    <property type="project" value="TreeGrafter"/>
</dbReference>
<feature type="compositionally biased region" description="Low complexity" evidence="4">
    <location>
        <begin position="900"/>
        <end position="925"/>
    </location>
</feature>
<dbReference type="GO" id="GO:0045159">
    <property type="term" value="F:myosin II binding"/>
    <property type="evidence" value="ECO:0007669"/>
    <property type="project" value="TreeGrafter"/>
</dbReference>